<protein>
    <submittedName>
        <fullName evidence="3">Uncharacterized protein</fullName>
    </submittedName>
</protein>
<comment type="caution">
    <text evidence="3">The sequence shown here is derived from an EMBL/GenBank/DDBJ whole genome shotgun (WGS) entry which is preliminary data.</text>
</comment>
<dbReference type="Gramene" id="PRQ48204">
    <property type="protein sequence ID" value="PRQ48204"/>
    <property type="gene ID" value="RchiOBHm_Chr2g0108061"/>
</dbReference>
<feature type="transmembrane region" description="Helical" evidence="1">
    <location>
        <begin position="412"/>
        <end position="433"/>
    </location>
</feature>
<keyword evidence="2" id="KW-0732">Signal</keyword>
<gene>
    <name evidence="3" type="ORF">RchiOBHm_Chr2g0108061</name>
</gene>
<feature type="transmembrane region" description="Helical" evidence="1">
    <location>
        <begin position="106"/>
        <end position="129"/>
    </location>
</feature>
<accession>A0A2P6RP79</accession>
<dbReference type="Proteomes" id="UP000238479">
    <property type="component" value="Chromosome 2"/>
</dbReference>
<evidence type="ECO:0000313" key="4">
    <source>
        <dbReference type="Proteomes" id="UP000238479"/>
    </source>
</evidence>
<feature type="transmembrane region" description="Helical" evidence="1">
    <location>
        <begin position="65"/>
        <end position="85"/>
    </location>
</feature>
<dbReference type="InterPro" id="IPR040283">
    <property type="entry name" value="DDB_G0292058-like"/>
</dbReference>
<dbReference type="EMBL" id="PDCK01000040">
    <property type="protein sequence ID" value="PRQ48204.1"/>
    <property type="molecule type" value="Genomic_DNA"/>
</dbReference>
<keyword evidence="1" id="KW-0472">Membrane</keyword>
<keyword evidence="1" id="KW-0812">Transmembrane</keyword>
<keyword evidence="1" id="KW-1133">Transmembrane helix</keyword>
<sequence length="452" mass="50790">MSIPNGVLLHIVFFLFLASLLSPKWVVHGESNTKRPDPLRHLKNYNGTFNIQSKDYWASAAFTGLYGYIIAGVWLLCGMGFAIFLTFKHPNTGNWRIKHFLDRHSILMFLLVLLFTLLAIVASSSVLAVNHSSMKGAEKLKRTIFSLAESASQTISKVTKVMRKMEYILLPYDKGISMSLNKTSHQLGKGLRSIQTLVDNNSHTLNQAIQAPYIAHLVIVTVNLVVLVVAIDDSCSALEEFERNDNNNTLSSILPCLDPKNSDALLAEIGSTIYNFIDKLNSKVVEFSRLLGMNEQNADFAFLRVCNPFSEGPKFSYEPERCLNSHITIEKLPDAIAGVTCYDDQDKEACKRSGRLLPHTYYNMASAYSQSIQEFLKLYPTLQSLAYCTFVKDGISEVVRYQCRPIKLAFRLLWASILSLAIFMVFLVVLLVARALQEKGRDFTIFTITLSP</sequence>
<reference evidence="3 4" key="1">
    <citation type="journal article" date="2018" name="Nat. Genet.">
        <title>The Rosa genome provides new insights in the design of modern roses.</title>
        <authorList>
            <person name="Bendahmane M."/>
        </authorList>
    </citation>
    <scope>NUCLEOTIDE SEQUENCE [LARGE SCALE GENOMIC DNA]</scope>
    <source>
        <strain evidence="4">cv. Old Blush</strain>
    </source>
</reference>
<feature type="signal peptide" evidence="2">
    <location>
        <begin position="1"/>
        <end position="29"/>
    </location>
</feature>
<organism evidence="3 4">
    <name type="scientific">Rosa chinensis</name>
    <name type="common">China rose</name>
    <dbReference type="NCBI Taxonomy" id="74649"/>
    <lineage>
        <taxon>Eukaryota</taxon>
        <taxon>Viridiplantae</taxon>
        <taxon>Streptophyta</taxon>
        <taxon>Embryophyta</taxon>
        <taxon>Tracheophyta</taxon>
        <taxon>Spermatophyta</taxon>
        <taxon>Magnoliopsida</taxon>
        <taxon>eudicotyledons</taxon>
        <taxon>Gunneridae</taxon>
        <taxon>Pentapetalae</taxon>
        <taxon>rosids</taxon>
        <taxon>fabids</taxon>
        <taxon>Rosales</taxon>
        <taxon>Rosaceae</taxon>
        <taxon>Rosoideae</taxon>
        <taxon>Rosoideae incertae sedis</taxon>
        <taxon>Rosa</taxon>
    </lineage>
</organism>
<dbReference type="PANTHER" id="PTHR31414:SF19">
    <property type="entry name" value="TRANSMEMBRANE PROTEIN"/>
    <property type="match status" value="1"/>
</dbReference>
<evidence type="ECO:0000256" key="1">
    <source>
        <dbReference type="SAM" id="Phobius"/>
    </source>
</evidence>
<keyword evidence="4" id="KW-1185">Reference proteome</keyword>
<feature type="chain" id="PRO_5015103911" evidence="2">
    <location>
        <begin position="30"/>
        <end position="452"/>
    </location>
</feature>
<dbReference type="STRING" id="74649.A0A2P6RP79"/>
<dbReference type="PANTHER" id="PTHR31414">
    <property type="entry name" value="TRANSMEMBRANE PROTEIN DDB_G0292058"/>
    <property type="match status" value="1"/>
</dbReference>
<evidence type="ECO:0000256" key="2">
    <source>
        <dbReference type="SAM" id="SignalP"/>
    </source>
</evidence>
<dbReference type="AlphaFoldDB" id="A0A2P6RP79"/>
<name>A0A2P6RP79_ROSCH</name>
<proteinExistence type="predicted"/>
<dbReference type="OMA" id="CWFLTGF"/>
<evidence type="ECO:0000313" key="3">
    <source>
        <dbReference type="EMBL" id="PRQ48204.1"/>
    </source>
</evidence>
<dbReference type="GO" id="GO:0016020">
    <property type="term" value="C:membrane"/>
    <property type="evidence" value="ECO:0007669"/>
    <property type="project" value="TreeGrafter"/>
</dbReference>